<feature type="transmembrane region" description="Helical" evidence="16">
    <location>
        <begin position="361"/>
        <end position="377"/>
    </location>
</feature>
<dbReference type="InterPro" id="IPR025993">
    <property type="entry name" value="Ceramide_glucosylTrfase"/>
</dbReference>
<evidence type="ECO:0000256" key="3">
    <source>
        <dbReference type="ARBA" id="ARBA00004991"/>
    </source>
</evidence>
<dbReference type="PANTHER" id="PTHR12726:SF0">
    <property type="entry name" value="CERAMIDE GLUCOSYLTRANSFERASE"/>
    <property type="match status" value="1"/>
</dbReference>
<evidence type="ECO:0000256" key="14">
    <source>
        <dbReference type="ARBA" id="ARBA00032575"/>
    </source>
</evidence>
<keyword evidence="9 16" id="KW-0812">Transmembrane</keyword>
<keyword evidence="8 17" id="KW-0808">Transferase</keyword>
<gene>
    <name evidence="17" type="ORF">C1645_761188</name>
</gene>
<feature type="region of interest" description="Disordered" evidence="15">
    <location>
        <begin position="668"/>
        <end position="698"/>
    </location>
</feature>
<feature type="transmembrane region" description="Helical" evidence="16">
    <location>
        <begin position="487"/>
        <end position="507"/>
    </location>
</feature>
<evidence type="ECO:0000256" key="4">
    <source>
        <dbReference type="ARBA" id="ARBA00006739"/>
    </source>
</evidence>
<dbReference type="OrthoDB" id="1483400at2759"/>
<sequence length="698" mass="78964">MNENIFRLFQNYQGHVPSEIIHRYIMRTYSDGQQKLMHHPVSVWESSSRIQLFFMILSITLWLTMMGFAILGYYVARTRYSTLKKSNSSQLSSDKAPGVTIIRPLKGVDCNLYENLVSSFRQDYSNFEIIFSVASENDPAVKVVKNLMKKYPKVDAKLIIGECDVGVNPKINNMIRPYESAKNDIIWILDSNIYVDSGCLGRSVDKLCQPGVGLVHHLPFAVRPDTFGSELEMMFMDTVHAKMYLAINAIGPDSCVVGKSNLYRKSDIESVGGLAQFGKYMAEDNLIARALWRKGYKHEMTSDLAYQPLGSMGTADYFLRRSRWTRIRKYTVTAATVIEPFTESIICGLCASYGFNLLWNIHPLNFLAFHLIIWFMIDLKLFQTLSKKGVEMESLRSFIMAWALREITALPLYIYSVFGDTVDWRDGSYYLMRDSTVVKVSSTHQQQSVVGSLSLPSLARKVAAVTNYNTTHSTSDSQRSAFFQQQFIVSILTSVILVINIVLDILFKSQRNGNPIENIETCELKDAKIRRNVRDDDDDEANVEIDSADERDISNQGDPIIQAAGHYLKSSLSGHYFGMPYHNEPEYMDSLDTEITASSSSSSPNGAESMSRRSSTSSILSSNSEVSQTNIKTSDTLNSRRSSLLNEIFRSVSIGLSMHLQNEKNILEGQRRHRKSLSINNKSINQDRSRVRSMSVNL</sequence>
<evidence type="ECO:0000256" key="8">
    <source>
        <dbReference type="ARBA" id="ARBA00022679"/>
    </source>
</evidence>
<dbReference type="AlphaFoldDB" id="A0A397T6Y8"/>
<keyword evidence="18" id="KW-1185">Reference proteome</keyword>
<feature type="compositionally biased region" description="Low complexity" evidence="15">
    <location>
        <begin position="612"/>
        <end position="627"/>
    </location>
</feature>
<dbReference type="InterPro" id="IPR029044">
    <property type="entry name" value="Nucleotide-diphossugar_trans"/>
</dbReference>
<evidence type="ECO:0000256" key="16">
    <source>
        <dbReference type="SAM" id="Phobius"/>
    </source>
</evidence>
<evidence type="ECO:0000256" key="11">
    <source>
        <dbReference type="ARBA" id="ARBA00023136"/>
    </source>
</evidence>
<dbReference type="GO" id="GO:0006679">
    <property type="term" value="P:glucosylceramide biosynthetic process"/>
    <property type="evidence" value="ECO:0007669"/>
    <property type="project" value="TreeGrafter"/>
</dbReference>
<organism evidence="17 18">
    <name type="scientific">Glomus cerebriforme</name>
    <dbReference type="NCBI Taxonomy" id="658196"/>
    <lineage>
        <taxon>Eukaryota</taxon>
        <taxon>Fungi</taxon>
        <taxon>Fungi incertae sedis</taxon>
        <taxon>Mucoromycota</taxon>
        <taxon>Glomeromycotina</taxon>
        <taxon>Glomeromycetes</taxon>
        <taxon>Glomerales</taxon>
        <taxon>Glomeraceae</taxon>
        <taxon>Glomus</taxon>
    </lineage>
</organism>
<keyword evidence="11 16" id="KW-0472">Membrane</keyword>
<evidence type="ECO:0000256" key="5">
    <source>
        <dbReference type="ARBA" id="ARBA00012699"/>
    </source>
</evidence>
<keyword evidence="7" id="KW-0328">Glycosyltransferase</keyword>
<feature type="transmembrane region" description="Helical" evidence="16">
    <location>
        <begin position="52"/>
        <end position="76"/>
    </location>
</feature>
<proteinExistence type="inferred from homology"/>
<dbReference type="CDD" id="cd02520">
    <property type="entry name" value="Glucosylceramide_synthase"/>
    <property type="match status" value="1"/>
</dbReference>
<comment type="pathway">
    <text evidence="3">Sphingolipid metabolism.</text>
</comment>
<comment type="caution">
    <text evidence="17">The sequence shown here is derived from an EMBL/GenBank/DDBJ whole genome shotgun (WGS) entry which is preliminary data.</text>
</comment>
<evidence type="ECO:0000256" key="7">
    <source>
        <dbReference type="ARBA" id="ARBA00022676"/>
    </source>
</evidence>
<feature type="compositionally biased region" description="Acidic residues" evidence="15">
    <location>
        <begin position="535"/>
        <end position="547"/>
    </location>
</feature>
<feature type="region of interest" description="Disordered" evidence="15">
    <location>
        <begin position="535"/>
        <end position="556"/>
    </location>
</feature>
<dbReference type="GO" id="GO:0008120">
    <property type="term" value="F:ceramide glucosyltransferase activity"/>
    <property type="evidence" value="ECO:0007669"/>
    <property type="project" value="UniProtKB-EC"/>
</dbReference>
<accession>A0A397T6Y8</accession>
<dbReference type="GO" id="GO:0016020">
    <property type="term" value="C:membrane"/>
    <property type="evidence" value="ECO:0007669"/>
    <property type="project" value="UniProtKB-SubCell"/>
</dbReference>
<evidence type="ECO:0000256" key="6">
    <source>
        <dbReference type="ARBA" id="ARBA00019988"/>
    </source>
</evidence>
<dbReference type="EC" id="2.4.1.80" evidence="5"/>
<evidence type="ECO:0000256" key="2">
    <source>
        <dbReference type="ARBA" id="ARBA00004760"/>
    </source>
</evidence>
<protein>
    <recommendedName>
        <fullName evidence="6">Ceramide glucosyltransferase</fullName>
        <ecNumber evidence="5">2.4.1.80</ecNumber>
    </recommendedName>
    <alternativeName>
        <fullName evidence="13">Glucosylceramide synthase</fullName>
    </alternativeName>
    <alternativeName>
        <fullName evidence="14">UDP-glucose ceramide glucosyltransferase</fullName>
    </alternativeName>
    <alternativeName>
        <fullName evidence="12">UDP-glucose:N-acylsphingosine D-glucosyltransferase</fullName>
    </alternativeName>
</protein>
<evidence type="ECO:0000256" key="9">
    <source>
        <dbReference type="ARBA" id="ARBA00022692"/>
    </source>
</evidence>
<dbReference type="EMBL" id="QKYT01000093">
    <property type="protein sequence ID" value="RIA93963.1"/>
    <property type="molecule type" value="Genomic_DNA"/>
</dbReference>
<dbReference type="UniPathway" id="UPA00222"/>
<evidence type="ECO:0000313" key="17">
    <source>
        <dbReference type="EMBL" id="RIA93963.1"/>
    </source>
</evidence>
<comment type="subcellular location">
    <subcellularLocation>
        <location evidence="1">Membrane</location>
        <topology evidence="1">Multi-pass membrane protein</topology>
    </subcellularLocation>
</comment>
<dbReference type="Proteomes" id="UP000265703">
    <property type="component" value="Unassembled WGS sequence"/>
</dbReference>
<evidence type="ECO:0000256" key="15">
    <source>
        <dbReference type="SAM" id="MobiDB-lite"/>
    </source>
</evidence>
<evidence type="ECO:0000256" key="13">
    <source>
        <dbReference type="ARBA" id="ARBA00031543"/>
    </source>
</evidence>
<feature type="compositionally biased region" description="Polar residues" evidence="15">
    <location>
        <begin position="628"/>
        <end position="637"/>
    </location>
</feature>
<reference evidence="17 18" key="1">
    <citation type="submission" date="2018-06" db="EMBL/GenBank/DDBJ databases">
        <title>Comparative genomics reveals the genomic features of Rhizophagus irregularis, R. cerebriforme, R. diaphanum and Gigaspora rosea, and their symbiotic lifestyle signature.</title>
        <authorList>
            <person name="Morin E."/>
            <person name="San Clemente H."/>
            <person name="Chen E.C.H."/>
            <person name="De La Providencia I."/>
            <person name="Hainaut M."/>
            <person name="Kuo A."/>
            <person name="Kohler A."/>
            <person name="Murat C."/>
            <person name="Tang N."/>
            <person name="Roy S."/>
            <person name="Loubradou J."/>
            <person name="Henrissat B."/>
            <person name="Grigoriev I.V."/>
            <person name="Corradi N."/>
            <person name="Roux C."/>
            <person name="Martin F.M."/>
        </authorList>
    </citation>
    <scope>NUCLEOTIDE SEQUENCE [LARGE SCALE GENOMIC DNA]</scope>
    <source>
        <strain evidence="17 18">DAOM 227022</strain>
    </source>
</reference>
<dbReference type="PANTHER" id="PTHR12726">
    <property type="entry name" value="CERAMIDE GLUCOSYLTRANSFERASE"/>
    <property type="match status" value="1"/>
</dbReference>
<comment type="similarity">
    <text evidence="4">Belongs to the glycosyltransferase 2 family.</text>
</comment>
<evidence type="ECO:0000256" key="1">
    <source>
        <dbReference type="ARBA" id="ARBA00004141"/>
    </source>
</evidence>
<feature type="region of interest" description="Disordered" evidence="15">
    <location>
        <begin position="594"/>
        <end position="637"/>
    </location>
</feature>
<comment type="pathway">
    <text evidence="2">Lipid metabolism; sphingolipid metabolism.</text>
</comment>
<evidence type="ECO:0000313" key="18">
    <source>
        <dbReference type="Proteomes" id="UP000265703"/>
    </source>
</evidence>
<evidence type="ECO:0000256" key="10">
    <source>
        <dbReference type="ARBA" id="ARBA00022989"/>
    </source>
</evidence>
<dbReference type="STRING" id="658196.A0A397T6Y8"/>
<dbReference type="Pfam" id="PF13506">
    <property type="entry name" value="Glyco_transf_21"/>
    <property type="match status" value="1"/>
</dbReference>
<evidence type="ECO:0000256" key="12">
    <source>
        <dbReference type="ARBA" id="ARBA00031017"/>
    </source>
</evidence>
<name>A0A397T6Y8_9GLOM</name>
<dbReference type="SUPFAM" id="SSF53448">
    <property type="entry name" value="Nucleotide-diphospho-sugar transferases"/>
    <property type="match status" value="1"/>
</dbReference>
<dbReference type="Gene3D" id="3.90.550.10">
    <property type="entry name" value="Spore Coat Polysaccharide Biosynthesis Protein SpsA, Chain A"/>
    <property type="match status" value="1"/>
</dbReference>
<feature type="transmembrane region" description="Helical" evidence="16">
    <location>
        <begin position="398"/>
        <end position="418"/>
    </location>
</feature>
<keyword evidence="10 16" id="KW-1133">Transmembrane helix</keyword>